<keyword evidence="6" id="KW-0255">Endonuclease</keyword>
<evidence type="ECO:0000259" key="5">
    <source>
        <dbReference type="SMART" id="SM00485"/>
    </source>
</evidence>
<proteinExistence type="predicted"/>
<evidence type="ECO:0000256" key="2">
    <source>
        <dbReference type="ARBA" id="ARBA00022801"/>
    </source>
</evidence>
<dbReference type="InterPro" id="IPR006085">
    <property type="entry name" value="XPG_DNA_repair_N"/>
</dbReference>
<dbReference type="GeneID" id="71991550"/>
<dbReference type="KEGG" id="ffu:CLAFUR5_11672"/>
<feature type="region of interest" description="Disordered" evidence="3">
    <location>
        <begin position="690"/>
        <end position="710"/>
    </location>
</feature>
<dbReference type="PANTHER" id="PTHR11081:SF75">
    <property type="entry name" value="ENDONUCLEASE, PUTATIVE (AFU_ORTHOLOGUE AFUA_3G13260)-RELATED"/>
    <property type="match status" value="1"/>
</dbReference>
<name>A0A9Q8PID1_PASFU</name>
<feature type="region of interest" description="Disordered" evidence="3">
    <location>
        <begin position="489"/>
        <end position="513"/>
    </location>
</feature>
<dbReference type="InterPro" id="IPR037316">
    <property type="entry name" value="Yen1_H3TH"/>
</dbReference>
<dbReference type="Pfam" id="PF00752">
    <property type="entry name" value="XPG_N"/>
    <property type="match status" value="1"/>
</dbReference>
<reference evidence="6" key="1">
    <citation type="submission" date="2021-12" db="EMBL/GenBank/DDBJ databases">
        <authorList>
            <person name="Zaccaron A."/>
            <person name="Stergiopoulos I."/>
        </authorList>
    </citation>
    <scope>NUCLEOTIDE SEQUENCE</scope>
    <source>
        <strain evidence="6">Race5_Kim</strain>
    </source>
</reference>
<feature type="compositionally biased region" description="Polar residues" evidence="3">
    <location>
        <begin position="664"/>
        <end position="675"/>
    </location>
</feature>
<dbReference type="FunFam" id="3.40.50.1010:FF:000037">
    <property type="entry name" value="Rad2-like endonuclease, putative (AFU_orthologue AFUA_3G13260)"/>
    <property type="match status" value="1"/>
</dbReference>
<dbReference type="PRINTS" id="PR00853">
    <property type="entry name" value="XPGRADSUPER"/>
</dbReference>
<dbReference type="InterPro" id="IPR029060">
    <property type="entry name" value="PIN-like_dom_sf"/>
</dbReference>
<evidence type="ECO:0000313" key="7">
    <source>
        <dbReference type="Proteomes" id="UP000756132"/>
    </source>
</evidence>
<feature type="compositionally biased region" description="Low complexity" evidence="3">
    <location>
        <begin position="854"/>
        <end position="867"/>
    </location>
</feature>
<dbReference type="GO" id="GO:0017108">
    <property type="term" value="F:5'-flap endonuclease activity"/>
    <property type="evidence" value="ECO:0007669"/>
    <property type="project" value="TreeGrafter"/>
</dbReference>
<dbReference type="Proteomes" id="UP000756132">
    <property type="component" value="Chromosome 10"/>
</dbReference>
<dbReference type="Gene3D" id="1.10.150.20">
    <property type="entry name" value="5' to 3' exonuclease, C-terminal subdomain"/>
    <property type="match status" value="1"/>
</dbReference>
<dbReference type="SMART" id="SM00484">
    <property type="entry name" value="XPGI"/>
    <property type="match status" value="1"/>
</dbReference>
<dbReference type="CDD" id="cd09870">
    <property type="entry name" value="PIN_YEN1"/>
    <property type="match status" value="1"/>
</dbReference>
<keyword evidence="1" id="KW-0540">Nuclease</keyword>
<dbReference type="EMBL" id="CP090172">
    <property type="protein sequence ID" value="UJO23013.1"/>
    <property type="molecule type" value="Genomic_DNA"/>
</dbReference>
<feature type="region of interest" description="Disordered" evidence="3">
    <location>
        <begin position="404"/>
        <end position="447"/>
    </location>
</feature>
<feature type="compositionally biased region" description="Basic residues" evidence="3">
    <location>
        <begin position="735"/>
        <end position="747"/>
    </location>
</feature>
<feature type="compositionally biased region" description="Basic residues" evidence="3">
    <location>
        <begin position="500"/>
        <end position="509"/>
    </location>
</feature>
<dbReference type="InterPro" id="IPR036279">
    <property type="entry name" value="5-3_exonuclease_C_sf"/>
</dbReference>
<dbReference type="SMART" id="SM00485">
    <property type="entry name" value="XPGN"/>
    <property type="match status" value="1"/>
</dbReference>
<dbReference type="OrthoDB" id="2959108at2759"/>
<dbReference type="GO" id="GO:0006281">
    <property type="term" value="P:DNA repair"/>
    <property type="evidence" value="ECO:0007669"/>
    <property type="project" value="UniProtKB-ARBA"/>
</dbReference>
<evidence type="ECO:0000256" key="1">
    <source>
        <dbReference type="ARBA" id="ARBA00022722"/>
    </source>
</evidence>
<evidence type="ECO:0000313" key="6">
    <source>
        <dbReference type="EMBL" id="UJO23013.1"/>
    </source>
</evidence>
<keyword evidence="2" id="KW-0378">Hydrolase</keyword>
<dbReference type="SUPFAM" id="SSF47807">
    <property type="entry name" value="5' to 3' exonuclease, C-terminal subdomain"/>
    <property type="match status" value="1"/>
</dbReference>
<feature type="region of interest" description="Disordered" evidence="3">
    <location>
        <begin position="629"/>
        <end position="675"/>
    </location>
</feature>
<protein>
    <submittedName>
        <fullName evidence="6">Flap endonuclease GEN 1</fullName>
    </submittedName>
</protein>
<dbReference type="CDD" id="cd09906">
    <property type="entry name" value="H3TH_YEN1"/>
    <property type="match status" value="1"/>
</dbReference>
<feature type="compositionally biased region" description="Basic and acidic residues" evidence="3">
    <location>
        <begin position="808"/>
        <end position="823"/>
    </location>
</feature>
<dbReference type="Pfam" id="PF00867">
    <property type="entry name" value="XPG_I"/>
    <property type="match status" value="1"/>
</dbReference>
<dbReference type="SUPFAM" id="SSF88723">
    <property type="entry name" value="PIN domain-like"/>
    <property type="match status" value="1"/>
</dbReference>
<reference evidence="6" key="2">
    <citation type="journal article" date="2022" name="Microb. Genom.">
        <title>A chromosome-scale genome assembly of the tomato pathogen Cladosporium fulvum reveals a compartmentalized genome architecture and the presence of a dispensable chromosome.</title>
        <authorList>
            <person name="Zaccaron A.Z."/>
            <person name="Chen L.H."/>
            <person name="Samaras A."/>
            <person name="Stergiopoulos I."/>
        </authorList>
    </citation>
    <scope>NUCLEOTIDE SEQUENCE</scope>
    <source>
        <strain evidence="6">Race5_Kim</strain>
    </source>
</reference>
<feature type="region of interest" description="Disordered" evidence="3">
    <location>
        <begin position="723"/>
        <end position="890"/>
    </location>
</feature>
<feature type="domain" description="XPG-I" evidence="4">
    <location>
        <begin position="112"/>
        <end position="191"/>
    </location>
</feature>
<dbReference type="Pfam" id="PF18380">
    <property type="entry name" value="GEN1_C"/>
    <property type="match status" value="1"/>
</dbReference>
<sequence>MGIHGIFKEIGPGQRVSLVKLSSDHLIAHNRPFRLAIDISIWLFQILASKGGSNPALRTFYYRLLRLLSLNIHPLFVFDGPYKPTFKRNKKVGGPGVRVASVPEFLAKQLLKQFGFPWHIAPGEAEAECALLQREGIVDAVLSEDVDTLMFGSGVTLKNWSSEGTSKVPTHVNVYRAEETKEKSGMDREGMILVALMSGGDYITEGIPGCGPKLACDAARAGFGKDLCEVARMKDKEGLNAWRERLQHQIFTNEAKYFSRKNSKLVIPDEFPNQEVLGYYTHPCISTPEKLERVRDSLQWDQSIDFAALRSFAADAFDWRCLGGAKKFIRNLAPAMLVREMRLQSDGVQVSQEAQAVREKDFIIAIHGKRIHKTTDAEVEYRMSFIPMSLVPIDLTIEDKDDDFIPAGGVEDPSDVESEFAPIPNSTADEDDAPTSPTKKRVARPYEPDQPEKIWMMHSFLELGCPLTVEDYEASLRDPKELFKARRKARAATAGDTNMHAKKTTRKKKTVDSAQLPMAAFTTVTKSSQQEVVIVSSQEDRAPLQASKTGANARAKKTKLDPRDDEDDTDDVIDKVSGFKRPSQLSPSLMKQFDPLEDDDETPKASRLADPPIDKTRIFAPFASKALAQAKAKTTTKARSKQQADPQKTPRHLKRSSDEVISPAMSQRTINSYFSPTPRKQLNFIDLISPAPVTASPPRATTPTPPRTTAQLGTDLLDLAENASWSPGKLPGSVTKRRKKAPLKRHLTAPVQGRDDDLLLPTATSRPGTPDLLDVGIGQAGTRHDTIEALDLTESSPARTTRPPKNAARADSHSMPRPSEEPPVRLSPERSSAPPATIPPLNPPASKPTKAKAKATSSRASSSRSSTNPDPVIRRSPRQQEAKKKRIQLRESLQGSWKEVDVEAVDLTEDGSGWSQSQGRTKIKGWRKSGVEVLDLTGA</sequence>
<evidence type="ECO:0000259" key="4">
    <source>
        <dbReference type="SMART" id="SM00484"/>
    </source>
</evidence>
<accession>A0A9Q8PID1</accession>
<dbReference type="PANTHER" id="PTHR11081">
    <property type="entry name" value="FLAP ENDONUCLEASE FAMILY MEMBER"/>
    <property type="match status" value="1"/>
</dbReference>
<dbReference type="AlphaFoldDB" id="A0A9Q8PID1"/>
<evidence type="ECO:0000256" key="3">
    <source>
        <dbReference type="SAM" id="MobiDB-lite"/>
    </source>
</evidence>
<dbReference type="GO" id="GO:0008821">
    <property type="term" value="F:crossover junction DNA endonuclease activity"/>
    <property type="evidence" value="ECO:0007669"/>
    <property type="project" value="InterPro"/>
</dbReference>
<feature type="domain" description="XPG N-terminal" evidence="5">
    <location>
        <begin position="1"/>
        <end position="94"/>
    </location>
</feature>
<dbReference type="InterPro" id="IPR006086">
    <property type="entry name" value="XPG-I_dom"/>
</dbReference>
<gene>
    <name evidence="6" type="ORF">CLAFUR5_11672</name>
</gene>
<dbReference type="InterPro" id="IPR041177">
    <property type="entry name" value="GEN1_C"/>
</dbReference>
<organism evidence="6 7">
    <name type="scientific">Passalora fulva</name>
    <name type="common">Tomato leaf mold</name>
    <name type="synonym">Cladosporium fulvum</name>
    <dbReference type="NCBI Taxonomy" id="5499"/>
    <lineage>
        <taxon>Eukaryota</taxon>
        <taxon>Fungi</taxon>
        <taxon>Dikarya</taxon>
        <taxon>Ascomycota</taxon>
        <taxon>Pezizomycotina</taxon>
        <taxon>Dothideomycetes</taxon>
        <taxon>Dothideomycetidae</taxon>
        <taxon>Mycosphaerellales</taxon>
        <taxon>Mycosphaerellaceae</taxon>
        <taxon>Fulvia</taxon>
    </lineage>
</organism>
<dbReference type="RefSeq" id="XP_047767379.1">
    <property type="nucleotide sequence ID" value="XM_047910820.1"/>
</dbReference>
<dbReference type="OMA" id="FPWHIAP"/>
<feature type="compositionally biased region" description="Pro residues" evidence="3">
    <location>
        <begin position="836"/>
        <end position="846"/>
    </location>
</feature>
<dbReference type="Gene3D" id="3.40.50.1010">
    <property type="entry name" value="5'-nuclease"/>
    <property type="match status" value="2"/>
</dbReference>
<dbReference type="InterPro" id="IPR006084">
    <property type="entry name" value="XPG/Rad2"/>
</dbReference>
<keyword evidence="7" id="KW-1185">Reference proteome</keyword>
<feature type="region of interest" description="Disordered" evidence="3">
    <location>
        <begin position="536"/>
        <end position="616"/>
    </location>
</feature>